<evidence type="ECO:0000256" key="6">
    <source>
        <dbReference type="SAM" id="MobiDB-lite"/>
    </source>
</evidence>
<keyword evidence="2" id="KW-0645">Protease</keyword>
<dbReference type="HOGENOM" id="CLU_005738_1_1_1"/>
<dbReference type="PANTHER" id="PTHR47967">
    <property type="entry name" value="OS07G0603500 PROTEIN-RELATED"/>
    <property type="match status" value="1"/>
</dbReference>
<evidence type="ECO:0000256" key="2">
    <source>
        <dbReference type="ARBA" id="ARBA00022670"/>
    </source>
</evidence>
<name>A0A0E0R1V8_ORYRU</name>
<reference evidence="9" key="2">
    <citation type="submission" date="2015-06" db="UniProtKB">
        <authorList>
            <consortium name="EnsemblPlants"/>
        </authorList>
    </citation>
    <scope>IDENTIFICATION</scope>
</reference>
<dbReference type="Pfam" id="PF14543">
    <property type="entry name" value="TAXi_N"/>
    <property type="match status" value="1"/>
</dbReference>
<dbReference type="STRING" id="4529.A0A0E0R1V8"/>
<evidence type="ECO:0000313" key="9">
    <source>
        <dbReference type="EnsemblPlants" id="ORUFI10G18110.1"/>
    </source>
</evidence>
<dbReference type="GO" id="GO:0005576">
    <property type="term" value="C:extracellular region"/>
    <property type="evidence" value="ECO:0007669"/>
    <property type="project" value="TreeGrafter"/>
</dbReference>
<feature type="domain" description="Peptidase A1" evidence="8">
    <location>
        <begin position="67"/>
        <end position="411"/>
    </location>
</feature>
<dbReference type="Pfam" id="PF14541">
    <property type="entry name" value="TAXi_C"/>
    <property type="match status" value="1"/>
</dbReference>
<dbReference type="Gene3D" id="2.40.70.10">
    <property type="entry name" value="Acid Proteases"/>
    <property type="match status" value="2"/>
</dbReference>
<dbReference type="CDD" id="cd05476">
    <property type="entry name" value="pepsin_A_like_plant"/>
    <property type="match status" value="1"/>
</dbReference>
<dbReference type="InterPro" id="IPR032861">
    <property type="entry name" value="TAXi_N"/>
</dbReference>
<protein>
    <recommendedName>
        <fullName evidence="8">Peptidase A1 domain-containing protein</fullName>
    </recommendedName>
</protein>
<keyword evidence="4" id="KW-0378">Hydrolase</keyword>
<dbReference type="GO" id="GO:0004190">
    <property type="term" value="F:aspartic-type endopeptidase activity"/>
    <property type="evidence" value="ECO:0007669"/>
    <property type="project" value="UniProtKB-KW"/>
</dbReference>
<dbReference type="AlphaFoldDB" id="A0A0E0R1V8"/>
<keyword evidence="7" id="KW-0732">Signal</keyword>
<evidence type="ECO:0000256" key="4">
    <source>
        <dbReference type="ARBA" id="ARBA00022801"/>
    </source>
</evidence>
<keyword evidence="10" id="KW-1185">Reference proteome</keyword>
<dbReference type="Gramene" id="ORUFI10G18110.1">
    <property type="protein sequence ID" value="ORUFI10G18110.1"/>
    <property type="gene ID" value="ORUFI10G18110"/>
</dbReference>
<sequence>MGRLVATLVLVLCYCSATCTLAYGHGGGGLRRGLVEQAMRGRLLAYATPAAGGVAVPISWSSRALYSVANFTIGTPPQPVSGIIDLSGELVWTQCATCSHCFEQDLPLFDTSASSTFQAATCGAALCKSIPTRNCSSGSGSGAGAGVCRYAAPSRFGDTFGFAGVDTVAMGTAKGKLAFGCVEEISHHVETIGGASGFVGLGRTPWSLVGQSNATAFSYCLAPHNDSGKNSVLFIGASAKLAGGGKNTSTPLVRTSNSSSDDGSDPFYTVQLEGIKAGDVEIATAASGLTVQVDTVLPYSILVDSAYKALKKAVTAALGAPTAEAPTWYDLCFQKAKVSDAPDLVFTFQGGAALTMPPSKYLRSDGNGTVCLLIWNAAQLNLTDGVSILGSFQQENIHFLFDLKKGTVSFEPADCSSLT</sequence>
<dbReference type="InterPro" id="IPR034161">
    <property type="entry name" value="Pepsin-like_plant"/>
</dbReference>
<dbReference type="SUPFAM" id="SSF50630">
    <property type="entry name" value="Acid proteases"/>
    <property type="match status" value="1"/>
</dbReference>
<reference evidence="10" key="1">
    <citation type="submission" date="2013-06" db="EMBL/GenBank/DDBJ databases">
        <authorList>
            <person name="Zhao Q."/>
        </authorList>
    </citation>
    <scope>NUCLEOTIDE SEQUENCE</scope>
    <source>
        <strain evidence="10">cv. W1943</strain>
    </source>
</reference>
<feature type="compositionally biased region" description="Polar residues" evidence="6">
    <location>
        <begin position="247"/>
        <end position="261"/>
    </location>
</feature>
<dbReference type="InterPro" id="IPR051708">
    <property type="entry name" value="Plant_Aspart_Prot_A1"/>
</dbReference>
<dbReference type="GO" id="GO:0006508">
    <property type="term" value="P:proteolysis"/>
    <property type="evidence" value="ECO:0007669"/>
    <property type="project" value="UniProtKB-KW"/>
</dbReference>
<evidence type="ECO:0000256" key="3">
    <source>
        <dbReference type="ARBA" id="ARBA00022750"/>
    </source>
</evidence>
<proteinExistence type="inferred from homology"/>
<evidence type="ECO:0000256" key="1">
    <source>
        <dbReference type="ARBA" id="ARBA00007447"/>
    </source>
</evidence>
<dbReference type="OMA" id="CVEEISH"/>
<keyword evidence="3" id="KW-0064">Aspartyl protease</keyword>
<feature type="signal peptide" evidence="7">
    <location>
        <begin position="1"/>
        <end position="22"/>
    </location>
</feature>
<dbReference type="InterPro" id="IPR032799">
    <property type="entry name" value="TAXi_C"/>
</dbReference>
<dbReference type="InterPro" id="IPR033121">
    <property type="entry name" value="PEPTIDASE_A1"/>
</dbReference>
<comment type="similarity">
    <text evidence="1">Belongs to the peptidase A1 family.</text>
</comment>
<organism evidence="9 10">
    <name type="scientific">Oryza rufipogon</name>
    <name type="common">Brownbeard rice</name>
    <name type="synonym">Asian wild rice</name>
    <dbReference type="NCBI Taxonomy" id="4529"/>
    <lineage>
        <taxon>Eukaryota</taxon>
        <taxon>Viridiplantae</taxon>
        <taxon>Streptophyta</taxon>
        <taxon>Embryophyta</taxon>
        <taxon>Tracheophyta</taxon>
        <taxon>Spermatophyta</taxon>
        <taxon>Magnoliopsida</taxon>
        <taxon>Liliopsida</taxon>
        <taxon>Poales</taxon>
        <taxon>Poaceae</taxon>
        <taxon>BOP clade</taxon>
        <taxon>Oryzoideae</taxon>
        <taxon>Oryzeae</taxon>
        <taxon>Oryzinae</taxon>
        <taxon>Oryza</taxon>
    </lineage>
</organism>
<feature type="chain" id="PRO_5002371896" description="Peptidase A1 domain-containing protein" evidence="7">
    <location>
        <begin position="23"/>
        <end position="419"/>
    </location>
</feature>
<evidence type="ECO:0000256" key="7">
    <source>
        <dbReference type="SAM" id="SignalP"/>
    </source>
</evidence>
<evidence type="ECO:0000313" key="10">
    <source>
        <dbReference type="Proteomes" id="UP000008022"/>
    </source>
</evidence>
<accession>A0A0E0R1V8</accession>
<evidence type="ECO:0000259" key="8">
    <source>
        <dbReference type="PROSITE" id="PS51767"/>
    </source>
</evidence>
<dbReference type="InterPro" id="IPR021109">
    <property type="entry name" value="Peptidase_aspartic_dom_sf"/>
</dbReference>
<feature type="region of interest" description="Disordered" evidence="6">
    <location>
        <begin position="244"/>
        <end position="263"/>
    </location>
</feature>
<dbReference type="PROSITE" id="PS51767">
    <property type="entry name" value="PEPTIDASE_A1"/>
    <property type="match status" value="1"/>
</dbReference>
<dbReference type="eggNOG" id="KOG1339">
    <property type="taxonomic scope" value="Eukaryota"/>
</dbReference>
<dbReference type="PANTHER" id="PTHR47967:SF17">
    <property type="entry name" value="EUKARYOTIC ASPARTYL PROTEASE FAMILY PROTEIN, EXPRESSED"/>
    <property type="match status" value="1"/>
</dbReference>
<dbReference type="EnsemblPlants" id="ORUFI10G18110.1">
    <property type="protein sequence ID" value="ORUFI10G18110.1"/>
    <property type="gene ID" value="ORUFI10G18110"/>
</dbReference>
<dbReference type="Proteomes" id="UP000008022">
    <property type="component" value="Unassembled WGS sequence"/>
</dbReference>
<keyword evidence="5" id="KW-0325">Glycoprotein</keyword>
<evidence type="ECO:0000256" key="5">
    <source>
        <dbReference type="ARBA" id="ARBA00023180"/>
    </source>
</evidence>